<evidence type="ECO:0000313" key="1">
    <source>
        <dbReference type="EMBL" id="KAI9900362.1"/>
    </source>
</evidence>
<gene>
    <name evidence="1" type="ORF">N3K66_004624</name>
</gene>
<comment type="caution">
    <text evidence="1">The sequence shown here is derived from an EMBL/GenBank/DDBJ whole genome shotgun (WGS) entry which is preliminary data.</text>
</comment>
<evidence type="ECO:0000313" key="2">
    <source>
        <dbReference type="Proteomes" id="UP001163324"/>
    </source>
</evidence>
<accession>A0ACC0V249</accession>
<protein>
    <submittedName>
        <fullName evidence="1">Uncharacterized protein</fullName>
    </submittedName>
</protein>
<sequence length="610" mass="68032">MVHLRRWPALLALAGLWPSLGLAANSAAADYHVRDLPGLPEGVPPVKMHAGHIEVYPEHNGNLFFWHFQNKHIANRQRTVIWLNGGPGCSSEDGALMEVGPYRLQDKDTLVPNNGSWHEFANLLFVDNPVGTGFSYVDTDSFIHELDTMADHFVKFLDKWFALFPEYEDDDIYIAGESYAGQHIPYIADAILKRNKENSGREWKLQGLLIGNGWISPREQYDSYIPYAVGKGLIEKGSDVEKQLNELTSVCHKDQGNAPDRVDYGKCEAVLSRMLEWTKKGSGSDACINMYDVRLKDEYPKCGMNWPPDLPTVTDYLRKAEVVKALNVDERRNTGWRECDSSVGLAFNTQKSKPSVELLPKLLEQVPILLFSGAEDLICNHIGTETLIKNLEWNGGKGFEVTPGNWAPRRNWTFEGADAGFWQEARNLTYVLFKESSHMVPFDFPRRSRDMLDRFMKVDISSIGGEATDSRIDGEKGPSTSVDDAKEESGGGSGKHEAVDKAKWAAYRRSGGIVLVIVIIASVGWGYFIWRERRKRALYRALNPVEPSLSNGGFRAKQGSGDLEAAAFDESELDDLHADTPTSRGGHYSIGDDTDSDEAPEKGKGKGVSR</sequence>
<dbReference type="EMBL" id="CM047943">
    <property type="protein sequence ID" value="KAI9900362.1"/>
    <property type="molecule type" value="Genomic_DNA"/>
</dbReference>
<dbReference type="Proteomes" id="UP001163324">
    <property type="component" value="Chromosome 4"/>
</dbReference>
<name>A0ACC0V249_9HYPO</name>
<keyword evidence="2" id="KW-1185">Reference proteome</keyword>
<organism evidence="1 2">
    <name type="scientific">Trichothecium roseum</name>
    <dbReference type="NCBI Taxonomy" id="47278"/>
    <lineage>
        <taxon>Eukaryota</taxon>
        <taxon>Fungi</taxon>
        <taxon>Dikarya</taxon>
        <taxon>Ascomycota</taxon>
        <taxon>Pezizomycotina</taxon>
        <taxon>Sordariomycetes</taxon>
        <taxon>Hypocreomycetidae</taxon>
        <taxon>Hypocreales</taxon>
        <taxon>Hypocreales incertae sedis</taxon>
        <taxon>Trichothecium</taxon>
    </lineage>
</organism>
<proteinExistence type="predicted"/>
<reference evidence="1" key="1">
    <citation type="submission" date="2022-10" db="EMBL/GenBank/DDBJ databases">
        <title>Complete Genome of Trichothecium roseum strain YXFP-22015, a Plant Pathogen Isolated from Citrus.</title>
        <authorList>
            <person name="Wang Y."/>
            <person name="Zhu L."/>
        </authorList>
    </citation>
    <scope>NUCLEOTIDE SEQUENCE</scope>
    <source>
        <strain evidence="1">YXFP-22015</strain>
    </source>
</reference>